<keyword evidence="1" id="KW-1133">Transmembrane helix</keyword>
<dbReference type="AlphaFoldDB" id="A0A6C0AIL3"/>
<proteinExistence type="predicted"/>
<evidence type="ECO:0000256" key="1">
    <source>
        <dbReference type="SAM" id="Phobius"/>
    </source>
</evidence>
<accession>A0A6C0AIL3</accession>
<keyword evidence="1" id="KW-0472">Membrane</keyword>
<feature type="transmembrane region" description="Helical" evidence="1">
    <location>
        <begin position="76"/>
        <end position="94"/>
    </location>
</feature>
<sequence length="206" mass="22859">MILVLAATFASLIAILVAHGMGSWEKVKANWNDYRCNPMYMPVAGFVRPDIDTGENFVFCTNAMAGEFYKLVLDQVQSYFSILTGSLGEMLNPLTLFRGIITKIRGFLLTFAKLTISKAASSMSVFLHYLEKIRDVLKRFVSEGYIGAYLAQVIVDFIWSFVTLFISIIKTFVYILLAIAIILALFNPVLLVLAITIASLIAASGF</sequence>
<keyword evidence="1" id="KW-0812">Transmembrane</keyword>
<feature type="transmembrane region" description="Helical" evidence="1">
    <location>
        <begin position="173"/>
        <end position="203"/>
    </location>
</feature>
<evidence type="ECO:0000313" key="2">
    <source>
        <dbReference type="EMBL" id="QHS79496.1"/>
    </source>
</evidence>
<name>A0A6C0AIL3_9ZZZZ</name>
<reference evidence="2" key="1">
    <citation type="journal article" date="2020" name="Nature">
        <title>Giant virus diversity and host interactions through global metagenomics.</title>
        <authorList>
            <person name="Schulz F."/>
            <person name="Roux S."/>
            <person name="Paez-Espino D."/>
            <person name="Jungbluth S."/>
            <person name="Walsh D.A."/>
            <person name="Denef V.J."/>
            <person name="McMahon K.D."/>
            <person name="Konstantinidis K.T."/>
            <person name="Eloe-Fadrosh E.A."/>
            <person name="Kyrpides N.C."/>
            <person name="Woyke T."/>
        </authorList>
    </citation>
    <scope>NUCLEOTIDE SEQUENCE</scope>
    <source>
        <strain evidence="2">GVMAG-S-1035237-23</strain>
    </source>
</reference>
<organism evidence="2">
    <name type="scientific">viral metagenome</name>
    <dbReference type="NCBI Taxonomy" id="1070528"/>
    <lineage>
        <taxon>unclassified sequences</taxon>
        <taxon>metagenomes</taxon>
        <taxon>organismal metagenomes</taxon>
    </lineage>
</organism>
<dbReference type="EMBL" id="MN740644">
    <property type="protein sequence ID" value="QHS79496.1"/>
    <property type="molecule type" value="Genomic_DNA"/>
</dbReference>
<protein>
    <submittedName>
        <fullName evidence="2">Uncharacterized protein</fullName>
    </submittedName>
</protein>
<feature type="transmembrane region" description="Helical" evidence="1">
    <location>
        <begin position="106"/>
        <end position="126"/>
    </location>
</feature>
<feature type="transmembrane region" description="Helical" evidence="1">
    <location>
        <begin position="146"/>
        <end position="166"/>
    </location>
</feature>